<dbReference type="PANTHER" id="PTHR21545">
    <property type="entry name" value="TRANSCRIPTION FACTOR MLR1/2"/>
    <property type="match status" value="1"/>
</dbReference>
<comment type="subcellular location">
    <subcellularLocation>
        <location evidence="1 6">Nucleus</location>
    </subcellularLocation>
</comment>
<dbReference type="InterPro" id="IPR007889">
    <property type="entry name" value="HTH_Psq"/>
</dbReference>
<dbReference type="CTD" id="254251"/>
<dbReference type="GO" id="GO:0006357">
    <property type="term" value="P:regulation of transcription by RNA polymerase II"/>
    <property type="evidence" value="ECO:0007669"/>
    <property type="project" value="TreeGrafter"/>
</dbReference>
<dbReference type="OrthoDB" id="9941983at2759"/>
<dbReference type="GeneID" id="122130978"/>
<feature type="compositionally biased region" description="Low complexity" evidence="7">
    <location>
        <begin position="214"/>
        <end position="226"/>
    </location>
</feature>
<feature type="region of interest" description="Disordered" evidence="7">
    <location>
        <begin position="209"/>
        <end position="235"/>
    </location>
</feature>
<feature type="region of interest" description="Disordered" evidence="7">
    <location>
        <begin position="458"/>
        <end position="495"/>
    </location>
</feature>
<evidence type="ECO:0000256" key="2">
    <source>
        <dbReference type="ARBA" id="ARBA00023015"/>
    </source>
</evidence>
<feature type="region of interest" description="Disordered" evidence="7">
    <location>
        <begin position="539"/>
        <end position="569"/>
    </location>
</feature>
<feature type="domain" description="HTH psq-type" evidence="8">
    <location>
        <begin position="486"/>
        <end position="538"/>
    </location>
</feature>
<dbReference type="PANTHER" id="PTHR21545:SF10">
    <property type="entry name" value="LIGAND-DEPENDENT NUCLEAR RECEPTOR COREPRESSOR-LIKE PROTEIN"/>
    <property type="match status" value="1"/>
</dbReference>
<keyword evidence="2" id="KW-0805">Transcription regulation</keyword>
<evidence type="ECO:0000256" key="7">
    <source>
        <dbReference type="SAM" id="MobiDB-lite"/>
    </source>
</evidence>
<dbReference type="KEGG" id="char:122130978"/>
<feature type="DNA-binding region" description="H-T-H motif" evidence="6">
    <location>
        <begin position="514"/>
        <end position="534"/>
    </location>
</feature>
<dbReference type="RefSeq" id="XP_042561792.1">
    <property type="nucleotide sequence ID" value="XM_042705858.1"/>
</dbReference>
<keyword evidence="4" id="KW-0804">Transcription</keyword>
<evidence type="ECO:0000256" key="1">
    <source>
        <dbReference type="ARBA" id="ARBA00004123"/>
    </source>
</evidence>
<keyword evidence="9" id="KW-1185">Reference proteome</keyword>
<reference evidence="10" key="1">
    <citation type="submission" date="2025-08" db="UniProtKB">
        <authorList>
            <consortium name="RefSeq"/>
        </authorList>
    </citation>
    <scope>IDENTIFICATION</scope>
</reference>
<evidence type="ECO:0000256" key="4">
    <source>
        <dbReference type="ARBA" id="ARBA00023163"/>
    </source>
</evidence>
<dbReference type="Pfam" id="PF05225">
    <property type="entry name" value="HTH_psq"/>
    <property type="match status" value="2"/>
</dbReference>
<evidence type="ECO:0000313" key="10">
    <source>
        <dbReference type="RefSeq" id="XP_042561792.1"/>
    </source>
</evidence>
<keyword evidence="5 6" id="KW-0539">Nucleus</keyword>
<evidence type="ECO:0000259" key="8">
    <source>
        <dbReference type="PROSITE" id="PS50960"/>
    </source>
</evidence>
<dbReference type="GO" id="GO:0005634">
    <property type="term" value="C:nucleus"/>
    <property type="evidence" value="ECO:0007669"/>
    <property type="project" value="UniProtKB-SubCell"/>
</dbReference>
<dbReference type="FunFam" id="1.10.10.60:FF:000019">
    <property type="entry name" value="Ligand-dependent corepressor isoform 1"/>
    <property type="match status" value="1"/>
</dbReference>
<evidence type="ECO:0000256" key="3">
    <source>
        <dbReference type="ARBA" id="ARBA00023125"/>
    </source>
</evidence>
<feature type="compositionally biased region" description="Polar residues" evidence="7">
    <location>
        <begin position="552"/>
        <end position="569"/>
    </location>
</feature>
<evidence type="ECO:0000256" key="6">
    <source>
        <dbReference type="PROSITE-ProRule" id="PRU00320"/>
    </source>
</evidence>
<evidence type="ECO:0000256" key="5">
    <source>
        <dbReference type="ARBA" id="ARBA00023242"/>
    </source>
</evidence>
<accession>A0A8M1KD14</accession>
<dbReference type="Proteomes" id="UP000515152">
    <property type="component" value="Unplaced"/>
</dbReference>
<name>A0A8M1KD14_CLUHA</name>
<sequence length="569" mass="63102">MATQCRSSKCTAERKGFRRELDSWRHKLIHCVGFESILEGIYGPRLLRDLSIFEDCEPEAVDDWSEDARCSFCNLQLEKLSDHNPTVASPQSPPCPDTPPPQGQSNTDKVQCQADRFLSSVFCKKDLPQSCDSNIPHVARELMSKMIHQFAIEYASKSQQEGMNGFSVDSVTSAHYSLPERSEEDGPLDLTISRTHLDMEQADGVLDLSRKKTGGSSSASSPEAPGRLQREREDYLDRSSEFSEGLLSKALKDVQSGSLDIQKAAILYGIPQRTLLLQLEALAYEGAGVFRSMGQDSSLDGAMWQSREARLVLQRVAAWARAQSSRTDLGKISAENAEFRLPVATSYLHQLTLQKMVSQLRDKNESLFVPDTPTPPHSPAASQIKIPQVRQGAQPKPQVDLADAMYQASKASATADGSALYHKLKTILPKQAQLEYPPTLLQSRMESCLLQADLPPNLCLQSSRNNRSASGNEDMDESGRRDKQPRKKRGRYRQYDHDVLEEAVTMVMTGKMSVSKAQGVYGVPHSTLEYKVKERTGTLKIPPKKKLRSLEPGQTDTANSGTTAGSRHF</sequence>
<dbReference type="PROSITE" id="PS50960">
    <property type="entry name" value="HTH_PSQ"/>
    <property type="match status" value="1"/>
</dbReference>
<proteinExistence type="predicted"/>
<feature type="compositionally biased region" description="Pro residues" evidence="7">
    <location>
        <begin position="91"/>
        <end position="102"/>
    </location>
</feature>
<dbReference type="AlphaFoldDB" id="A0A8M1KD14"/>
<feature type="compositionally biased region" description="Polar residues" evidence="7">
    <location>
        <begin position="459"/>
        <end position="471"/>
    </location>
</feature>
<keyword evidence="3 6" id="KW-0238">DNA-binding</keyword>
<feature type="region of interest" description="Disordered" evidence="7">
    <location>
        <begin position="83"/>
        <end position="109"/>
    </location>
</feature>
<dbReference type="GO" id="GO:0003677">
    <property type="term" value="F:DNA binding"/>
    <property type="evidence" value="ECO:0007669"/>
    <property type="project" value="UniProtKB-UniRule"/>
</dbReference>
<protein>
    <submittedName>
        <fullName evidence="10">Ligand-dependent nuclear receptor corepressor-like protein isoform X1</fullName>
    </submittedName>
</protein>
<evidence type="ECO:0000313" key="9">
    <source>
        <dbReference type="Proteomes" id="UP000515152"/>
    </source>
</evidence>
<organism evidence="9 10">
    <name type="scientific">Clupea harengus</name>
    <name type="common">Atlantic herring</name>
    <dbReference type="NCBI Taxonomy" id="7950"/>
    <lineage>
        <taxon>Eukaryota</taxon>
        <taxon>Metazoa</taxon>
        <taxon>Chordata</taxon>
        <taxon>Craniata</taxon>
        <taxon>Vertebrata</taxon>
        <taxon>Euteleostomi</taxon>
        <taxon>Actinopterygii</taxon>
        <taxon>Neopterygii</taxon>
        <taxon>Teleostei</taxon>
        <taxon>Clupei</taxon>
        <taxon>Clupeiformes</taxon>
        <taxon>Clupeoidei</taxon>
        <taxon>Clupeidae</taxon>
        <taxon>Clupea</taxon>
    </lineage>
</organism>
<gene>
    <name evidence="10" type="primary">lcorl</name>
</gene>
<feature type="compositionally biased region" description="Basic residues" evidence="7">
    <location>
        <begin position="483"/>
        <end position="492"/>
    </location>
</feature>